<proteinExistence type="predicted"/>
<keyword evidence="2" id="KW-1185">Reference proteome</keyword>
<dbReference type="Proteomes" id="UP001260715">
    <property type="component" value="Unassembled WGS sequence"/>
</dbReference>
<comment type="caution">
    <text evidence="1">The sequence shown here is derived from an EMBL/GenBank/DDBJ whole genome shotgun (WGS) entry which is preliminary data.</text>
</comment>
<gene>
    <name evidence="1" type="ORF">J2W50_001319</name>
</gene>
<organism evidence="1 2">
    <name type="scientific">Herbaspirillum frisingense</name>
    <dbReference type="NCBI Taxonomy" id="92645"/>
    <lineage>
        <taxon>Bacteria</taxon>
        <taxon>Pseudomonadati</taxon>
        <taxon>Pseudomonadota</taxon>
        <taxon>Betaproteobacteria</taxon>
        <taxon>Burkholderiales</taxon>
        <taxon>Oxalobacteraceae</taxon>
        <taxon>Herbaspirillum</taxon>
    </lineage>
</organism>
<reference evidence="1 2" key="1">
    <citation type="submission" date="2023-07" db="EMBL/GenBank/DDBJ databases">
        <title>Sorghum-associated microbial communities from plants grown in Nebraska, USA.</title>
        <authorList>
            <person name="Schachtman D."/>
        </authorList>
    </citation>
    <scope>NUCLEOTIDE SEQUENCE [LARGE SCALE GENOMIC DNA]</scope>
    <source>
        <strain evidence="1 2">596</strain>
    </source>
</reference>
<name>A0ABU1PB22_9BURK</name>
<sequence>MVAVRTRTAGQPALRRRIIIDQPGISMPGAAACALPVCACDVNLIAVASHRSHCSPASASLPLFPSLPERLHRPARRSRTGVAPVMGKLCLRASGLDDRVPAHRAEAFTDLISGMDIADRNTVAAVTPSAPYCSFRRVPGDVSAAAGRELPHQGCCVLPDPVAYVVQCARRLLRTGNLSAAGPPWGWSSKEGARCGSNNAGKDPC</sequence>
<evidence type="ECO:0000313" key="1">
    <source>
        <dbReference type="EMBL" id="MDR6583121.1"/>
    </source>
</evidence>
<protein>
    <submittedName>
        <fullName evidence="1">Uncharacterized protein</fullName>
    </submittedName>
</protein>
<evidence type="ECO:0000313" key="2">
    <source>
        <dbReference type="Proteomes" id="UP001260715"/>
    </source>
</evidence>
<dbReference type="EMBL" id="JAVDSJ010000002">
    <property type="protein sequence ID" value="MDR6583121.1"/>
    <property type="molecule type" value="Genomic_DNA"/>
</dbReference>
<dbReference type="PROSITE" id="PS51257">
    <property type="entry name" value="PROKAR_LIPOPROTEIN"/>
    <property type="match status" value="1"/>
</dbReference>
<accession>A0ABU1PB22</accession>